<dbReference type="CDD" id="cd21134">
    <property type="entry name" value="YTH"/>
    <property type="match status" value="1"/>
</dbReference>
<dbReference type="InterPro" id="IPR035979">
    <property type="entry name" value="RBD_domain_sf"/>
</dbReference>
<dbReference type="InterPro" id="IPR045168">
    <property type="entry name" value="YTH_prot"/>
</dbReference>
<sequence>MGDTPLQHGAPTEFLGQDAPPGTLSVSSSLGPGHIAVEHSVYPSTRPQQQPDTGPQHAFATQLEMTHQQRLGGFDMSSMANALPQQAYRPAPYEQNPQRYNAPGISSPGTASQIPVSQYGAPNAMGPAAPSQYYLPQPHMAAQYYPTPLSPQQPAGASMPPRGDVNYYGSHVVVNQQHHPGAHYYYPTATHFPGQSPHVAAQLMLGQYAQSNLHHLDLGAQHAHLSGQGLPIPSPAHPGAPSTESRQNNVVRGPPRKPRQSGHAIWIGNLPPQTELMSLVHHVCKEADGLESLFLISKSNCAFANFKDEQSCIAAQRKLHDSKFMTVRLVSRLRKSTVEGPAGITAPTGPAILSTPTVTTAQEQGAVGEAGSGETNAPASSTPAAVAESTVTSPKVESGSLQKDRFFVLKSLTVEDLELSVRTNIWATQSHNEEALNNAFKNSDNVYLVFSANKSGEYFGYARMTSPINDDPAAAIEFAPKAQSSADVDLPKAIATDATEFAPKGRIIDDSARGTIFWEADRGDQTPDGGQDEESGDSVGGDGGSVRSGQEGSAGAESKAWGKPFRLEWLSTARLPFYRTRGLRNPWNSNREVKIARDGTELEPSVGRRLIGLFNRTQSPVVMPMIPGMGPVQMHVPVSAAGVPLAVGGYPMGPNVLMR</sequence>
<dbReference type="GO" id="GO:0000381">
    <property type="term" value="P:regulation of alternative mRNA splicing, via spliceosome"/>
    <property type="evidence" value="ECO:0007669"/>
    <property type="project" value="TreeGrafter"/>
</dbReference>
<protein>
    <submittedName>
        <fullName evidence="3">YT521-B-like domain-containing protein</fullName>
    </submittedName>
</protein>
<dbReference type="InterPro" id="IPR007275">
    <property type="entry name" value="YTH_domain"/>
</dbReference>
<dbReference type="SMART" id="SM00360">
    <property type="entry name" value="RRM"/>
    <property type="match status" value="1"/>
</dbReference>
<dbReference type="Pfam" id="PF25701">
    <property type="entry name" value="RRM_YTH1"/>
    <property type="match status" value="1"/>
</dbReference>
<reference evidence="3" key="2">
    <citation type="submission" date="2023-05" db="EMBL/GenBank/DDBJ databases">
        <authorList>
            <consortium name="Lawrence Berkeley National Laboratory"/>
            <person name="Steindorff A."/>
            <person name="Hensen N."/>
            <person name="Bonometti L."/>
            <person name="Westerberg I."/>
            <person name="Brannstrom I.O."/>
            <person name="Guillou S."/>
            <person name="Cros-Aarteil S."/>
            <person name="Calhoun S."/>
            <person name="Haridas S."/>
            <person name="Kuo A."/>
            <person name="Mondo S."/>
            <person name="Pangilinan J."/>
            <person name="Riley R."/>
            <person name="Labutti K."/>
            <person name="Andreopoulos B."/>
            <person name="Lipzen A."/>
            <person name="Chen C."/>
            <person name="Yanf M."/>
            <person name="Daum C."/>
            <person name="Ng V."/>
            <person name="Clum A."/>
            <person name="Ohm R."/>
            <person name="Martin F."/>
            <person name="Silar P."/>
            <person name="Natvig D."/>
            <person name="Lalanne C."/>
            <person name="Gautier V."/>
            <person name="Ament-Velasquez S.L."/>
            <person name="Kruys A."/>
            <person name="Hutchinson M.I."/>
            <person name="Powell A.J."/>
            <person name="Barry K."/>
            <person name="Miller A.N."/>
            <person name="Grigoriev I.V."/>
            <person name="Debuchy R."/>
            <person name="Gladieux P."/>
            <person name="Thoren M.H."/>
            <person name="Johannesson H."/>
        </authorList>
    </citation>
    <scope>NUCLEOTIDE SEQUENCE</scope>
    <source>
        <strain evidence="3">CBS 892.96</strain>
    </source>
</reference>
<dbReference type="AlphaFoldDB" id="A0AAN6W937"/>
<dbReference type="InterPro" id="IPR012677">
    <property type="entry name" value="Nucleotide-bd_a/b_plait_sf"/>
</dbReference>
<feature type="region of interest" description="Disordered" evidence="1">
    <location>
        <begin position="520"/>
        <end position="559"/>
    </location>
</feature>
<dbReference type="GO" id="GO:0005654">
    <property type="term" value="C:nucleoplasm"/>
    <property type="evidence" value="ECO:0007669"/>
    <property type="project" value="TreeGrafter"/>
</dbReference>
<accession>A0AAN6W937</accession>
<dbReference type="InterPro" id="IPR057720">
    <property type="entry name" value="RRM_YTH1"/>
</dbReference>
<evidence type="ECO:0000313" key="3">
    <source>
        <dbReference type="EMBL" id="KAK4177659.1"/>
    </source>
</evidence>
<feature type="region of interest" description="Disordered" evidence="1">
    <location>
        <begin position="367"/>
        <end position="393"/>
    </location>
</feature>
<reference evidence="3" key="1">
    <citation type="journal article" date="2023" name="Mol. Phylogenet. Evol.">
        <title>Genome-scale phylogeny and comparative genomics of the fungal order Sordariales.</title>
        <authorList>
            <person name="Hensen N."/>
            <person name="Bonometti L."/>
            <person name="Westerberg I."/>
            <person name="Brannstrom I.O."/>
            <person name="Guillou S."/>
            <person name="Cros-Aarteil S."/>
            <person name="Calhoun S."/>
            <person name="Haridas S."/>
            <person name="Kuo A."/>
            <person name="Mondo S."/>
            <person name="Pangilinan J."/>
            <person name="Riley R."/>
            <person name="LaButti K."/>
            <person name="Andreopoulos B."/>
            <person name="Lipzen A."/>
            <person name="Chen C."/>
            <person name="Yan M."/>
            <person name="Daum C."/>
            <person name="Ng V."/>
            <person name="Clum A."/>
            <person name="Steindorff A."/>
            <person name="Ohm R.A."/>
            <person name="Martin F."/>
            <person name="Silar P."/>
            <person name="Natvig D.O."/>
            <person name="Lalanne C."/>
            <person name="Gautier V."/>
            <person name="Ament-Velasquez S.L."/>
            <person name="Kruys A."/>
            <person name="Hutchinson M.I."/>
            <person name="Powell A.J."/>
            <person name="Barry K."/>
            <person name="Miller A.N."/>
            <person name="Grigoriev I.V."/>
            <person name="Debuchy R."/>
            <person name="Gladieux P."/>
            <person name="Hiltunen Thoren M."/>
            <person name="Johannesson H."/>
        </authorList>
    </citation>
    <scope>NUCLEOTIDE SEQUENCE</scope>
    <source>
        <strain evidence="3">CBS 892.96</strain>
    </source>
</reference>
<dbReference type="PANTHER" id="PTHR12357:SF3">
    <property type="entry name" value="YTH DOMAIN-CONTAINING PROTEIN 1"/>
    <property type="match status" value="1"/>
</dbReference>
<evidence type="ECO:0000313" key="4">
    <source>
        <dbReference type="Proteomes" id="UP001302321"/>
    </source>
</evidence>
<dbReference type="Gene3D" id="3.10.590.10">
    <property type="entry name" value="ph1033 like domains"/>
    <property type="match status" value="1"/>
</dbReference>
<dbReference type="InterPro" id="IPR000504">
    <property type="entry name" value="RRM_dom"/>
</dbReference>
<dbReference type="GO" id="GO:0003729">
    <property type="term" value="F:mRNA binding"/>
    <property type="evidence" value="ECO:0007669"/>
    <property type="project" value="TreeGrafter"/>
</dbReference>
<comment type="caution">
    <text evidence="3">The sequence shown here is derived from an EMBL/GenBank/DDBJ whole genome shotgun (WGS) entry which is preliminary data.</text>
</comment>
<dbReference type="PROSITE" id="PS50882">
    <property type="entry name" value="YTH"/>
    <property type="match status" value="1"/>
</dbReference>
<gene>
    <name evidence="3" type="ORF">QBC36DRAFT_126548</name>
</gene>
<feature type="region of interest" description="Disordered" evidence="1">
    <location>
        <begin position="224"/>
        <end position="263"/>
    </location>
</feature>
<dbReference type="GO" id="GO:0000398">
    <property type="term" value="P:mRNA splicing, via spliceosome"/>
    <property type="evidence" value="ECO:0007669"/>
    <property type="project" value="TreeGrafter"/>
</dbReference>
<dbReference type="CDD" id="cd00590">
    <property type="entry name" value="RRM_SF"/>
    <property type="match status" value="1"/>
</dbReference>
<evidence type="ECO:0000256" key="1">
    <source>
        <dbReference type="SAM" id="MobiDB-lite"/>
    </source>
</evidence>
<organism evidence="3 4">
    <name type="scientific">Triangularia setosa</name>
    <dbReference type="NCBI Taxonomy" id="2587417"/>
    <lineage>
        <taxon>Eukaryota</taxon>
        <taxon>Fungi</taxon>
        <taxon>Dikarya</taxon>
        <taxon>Ascomycota</taxon>
        <taxon>Pezizomycotina</taxon>
        <taxon>Sordariomycetes</taxon>
        <taxon>Sordariomycetidae</taxon>
        <taxon>Sordariales</taxon>
        <taxon>Podosporaceae</taxon>
        <taxon>Triangularia</taxon>
    </lineage>
</organism>
<feature type="compositionally biased region" description="Polar residues" evidence="1">
    <location>
        <begin position="373"/>
        <end position="393"/>
    </location>
</feature>
<keyword evidence="4" id="KW-1185">Reference proteome</keyword>
<dbReference type="Pfam" id="PF04146">
    <property type="entry name" value="YTH"/>
    <property type="match status" value="1"/>
</dbReference>
<dbReference type="EMBL" id="MU866158">
    <property type="protein sequence ID" value="KAK4177659.1"/>
    <property type="molecule type" value="Genomic_DNA"/>
</dbReference>
<dbReference type="SUPFAM" id="SSF54928">
    <property type="entry name" value="RNA-binding domain, RBD"/>
    <property type="match status" value="1"/>
</dbReference>
<dbReference type="Proteomes" id="UP001302321">
    <property type="component" value="Unassembled WGS sequence"/>
</dbReference>
<name>A0AAN6W937_9PEZI</name>
<dbReference type="PANTHER" id="PTHR12357">
    <property type="entry name" value="YTH YT521-B HOMOLOGY DOMAIN-CONTAINING"/>
    <property type="match status" value="1"/>
</dbReference>
<feature type="domain" description="YTH" evidence="2">
    <location>
        <begin position="404"/>
        <end position="614"/>
    </location>
</feature>
<feature type="region of interest" description="Disordered" evidence="1">
    <location>
        <begin position="1"/>
        <end position="31"/>
    </location>
</feature>
<proteinExistence type="predicted"/>
<dbReference type="GO" id="GO:1990247">
    <property type="term" value="F:N6-methyladenosine-containing RNA reader activity"/>
    <property type="evidence" value="ECO:0007669"/>
    <property type="project" value="TreeGrafter"/>
</dbReference>
<dbReference type="Gene3D" id="3.30.70.330">
    <property type="match status" value="1"/>
</dbReference>
<evidence type="ECO:0000259" key="2">
    <source>
        <dbReference type="PROSITE" id="PS50882"/>
    </source>
</evidence>